<proteinExistence type="predicted"/>
<reference evidence="1" key="2">
    <citation type="submission" date="2014-07" db="EMBL/GenBank/DDBJ databases">
        <authorList>
            <person name="Hull J."/>
        </authorList>
    </citation>
    <scope>NUCLEOTIDE SEQUENCE</scope>
</reference>
<protein>
    <submittedName>
        <fullName evidence="1">UDP-glycosyltransferase 90A2</fullName>
    </submittedName>
</protein>
<sequence length="105" mass="11294">MIAFPVADTCPVPQDIRGPFPASMVRISLAHTPDVGVAQGKFYFIAQKIDGTAAVCVDLPSLILAPVVEPGKVLNDPLPLVAENCHVPFSRRAHDGEPRQQKPEL</sequence>
<accession>A0A0A9YW62</accession>
<evidence type="ECO:0000313" key="1">
    <source>
        <dbReference type="EMBL" id="JAG37242.1"/>
    </source>
</evidence>
<dbReference type="EMBL" id="GBHO01006362">
    <property type="protein sequence ID" value="JAG37242.1"/>
    <property type="molecule type" value="Transcribed_RNA"/>
</dbReference>
<dbReference type="AlphaFoldDB" id="A0A0A9YW62"/>
<dbReference type="GO" id="GO:0016740">
    <property type="term" value="F:transferase activity"/>
    <property type="evidence" value="ECO:0007669"/>
    <property type="project" value="UniProtKB-KW"/>
</dbReference>
<feature type="non-terminal residue" evidence="1">
    <location>
        <position position="105"/>
    </location>
</feature>
<organism evidence="1">
    <name type="scientific">Lygus hesperus</name>
    <name type="common">Western plant bug</name>
    <dbReference type="NCBI Taxonomy" id="30085"/>
    <lineage>
        <taxon>Eukaryota</taxon>
        <taxon>Metazoa</taxon>
        <taxon>Ecdysozoa</taxon>
        <taxon>Arthropoda</taxon>
        <taxon>Hexapoda</taxon>
        <taxon>Insecta</taxon>
        <taxon>Pterygota</taxon>
        <taxon>Neoptera</taxon>
        <taxon>Paraneoptera</taxon>
        <taxon>Hemiptera</taxon>
        <taxon>Heteroptera</taxon>
        <taxon>Panheteroptera</taxon>
        <taxon>Cimicomorpha</taxon>
        <taxon>Miridae</taxon>
        <taxon>Mirini</taxon>
        <taxon>Lygus</taxon>
    </lineage>
</organism>
<gene>
    <name evidence="1" type="primary">UGT90A2</name>
    <name evidence="1" type="ORF">CM83_8419</name>
</gene>
<name>A0A0A9YW62_LYGHE</name>
<reference evidence="1" key="1">
    <citation type="journal article" date="2014" name="PLoS ONE">
        <title>Transcriptome-Based Identification of ABC Transporters in the Western Tarnished Plant Bug Lygus hesperus.</title>
        <authorList>
            <person name="Hull J.J."/>
            <person name="Chaney K."/>
            <person name="Geib S.M."/>
            <person name="Fabrick J.A."/>
            <person name="Brent C.S."/>
            <person name="Walsh D."/>
            <person name="Lavine L.C."/>
        </authorList>
    </citation>
    <scope>NUCLEOTIDE SEQUENCE</scope>
</reference>
<keyword evidence="1" id="KW-0808">Transferase</keyword>